<proteinExistence type="predicted"/>
<protein>
    <submittedName>
        <fullName evidence="1">Uncharacterized protein</fullName>
    </submittedName>
</protein>
<evidence type="ECO:0000313" key="1">
    <source>
        <dbReference type="EMBL" id="KAL3511018.1"/>
    </source>
</evidence>
<dbReference type="Proteomes" id="UP001630127">
    <property type="component" value="Unassembled WGS sequence"/>
</dbReference>
<organism evidence="1 2">
    <name type="scientific">Cinchona calisaya</name>
    <dbReference type="NCBI Taxonomy" id="153742"/>
    <lineage>
        <taxon>Eukaryota</taxon>
        <taxon>Viridiplantae</taxon>
        <taxon>Streptophyta</taxon>
        <taxon>Embryophyta</taxon>
        <taxon>Tracheophyta</taxon>
        <taxon>Spermatophyta</taxon>
        <taxon>Magnoliopsida</taxon>
        <taxon>eudicotyledons</taxon>
        <taxon>Gunneridae</taxon>
        <taxon>Pentapetalae</taxon>
        <taxon>asterids</taxon>
        <taxon>lamiids</taxon>
        <taxon>Gentianales</taxon>
        <taxon>Rubiaceae</taxon>
        <taxon>Cinchonoideae</taxon>
        <taxon>Cinchoneae</taxon>
        <taxon>Cinchona</taxon>
    </lineage>
</organism>
<evidence type="ECO:0000313" key="2">
    <source>
        <dbReference type="Proteomes" id="UP001630127"/>
    </source>
</evidence>
<sequence>MNHDDYWDFWERIRRLPGSPFSAMALGKCKWTSFLKLFSDEVAKDAKGNVDDVAGKVGSMVRSWWSLFQQPSTRHTIGSRTRRKSFTSGTALLHSRDIAGLGFRPLSRLVEHGSSFERKGVARAMGRSDGGVGAVDCRLKSQISKLLLISVVAARELSKQMSS</sequence>
<dbReference type="PANTHER" id="PTHR47367">
    <property type="entry name" value="AUXIN-REGULATED PROTEIN-LIKE"/>
    <property type="match status" value="1"/>
</dbReference>
<keyword evidence="2" id="KW-1185">Reference proteome</keyword>
<gene>
    <name evidence="1" type="ORF">ACH5RR_030419</name>
</gene>
<name>A0ABD2YUL5_9GENT</name>
<dbReference type="AlphaFoldDB" id="A0ABD2YUL5"/>
<dbReference type="EMBL" id="JBJUIK010000012">
    <property type="protein sequence ID" value="KAL3511018.1"/>
    <property type="molecule type" value="Genomic_DNA"/>
</dbReference>
<dbReference type="PANTHER" id="PTHR47367:SF1">
    <property type="entry name" value="OS07G0486500 PROTEIN"/>
    <property type="match status" value="1"/>
</dbReference>
<reference evidence="1 2" key="1">
    <citation type="submission" date="2024-11" db="EMBL/GenBank/DDBJ databases">
        <title>A near-complete genome assembly of Cinchona calisaya.</title>
        <authorList>
            <person name="Lian D.C."/>
            <person name="Zhao X.W."/>
            <person name="Wei L."/>
        </authorList>
    </citation>
    <scope>NUCLEOTIDE SEQUENCE [LARGE SCALE GENOMIC DNA]</scope>
    <source>
        <tissue evidence="1">Nenye</tissue>
    </source>
</reference>
<comment type="caution">
    <text evidence="1">The sequence shown here is derived from an EMBL/GenBank/DDBJ whole genome shotgun (WGS) entry which is preliminary data.</text>
</comment>
<accession>A0ABD2YUL5</accession>